<evidence type="ECO:0000256" key="2">
    <source>
        <dbReference type="ARBA" id="ARBA00023125"/>
    </source>
</evidence>
<evidence type="ECO:0000256" key="1">
    <source>
        <dbReference type="ARBA" id="ARBA00023015"/>
    </source>
</evidence>
<feature type="domain" description="HTH tetR-type" evidence="5">
    <location>
        <begin position="21"/>
        <end position="81"/>
    </location>
</feature>
<accession>A0A1X6Z311</accession>
<evidence type="ECO:0000259" key="5">
    <source>
        <dbReference type="PROSITE" id="PS50977"/>
    </source>
</evidence>
<dbReference type="SUPFAM" id="SSF48498">
    <property type="entry name" value="Tetracyclin repressor-like, C-terminal domain"/>
    <property type="match status" value="1"/>
</dbReference>
<dbReference type="InterPro" id="IPR001647">
    <property type="entry name" value="HTH_TetR"/>
</dbReference>
<evidence type="ECO:0000256" key="3">
    <source>
        <dbReference type="ARBA" id="ARBA00023163"/>
    </source>
</evidence>
<keyword evidence="2 4" id="KW-0238">DNA-binding</keyword>
<dbReference type="AlphaFoldDB" id="A0A1X6Z311"/>
<dbReference type="SUPFAM" id="SSF46689">
    <property type="entry name" value="Homeodomain-like"/>
    <property type="match status" value="2"/>
</dbReference>
<dbReference type="Pfam" id="PF00440">
    <property type="entry name" value="TetR_N"/>
    <property type="match status" value="2"/>
</dbReference>
<protein>
    <submittedName>
        <fullName evidence="6">Transcriptional regulator BetI</fullName>
    </submittedName>
</protein>
<dbReference type="Gene3D" id="1.10.357.10">
    <property type="entry name" value="Tetracycline Repressor, domain 2"/>
    <property type="match status" value="2"/>
</dbReference>
<dbReference type="EMBL" id="FWFN01000003">
    <property type="protein sequence ID" value="SLN39294.1"/>
    <property type="molecule type" value="Genomic_DNA"/>
</dbReference>
<sequence>MDASDLPRPAAEAQGETDRYRLKREAIIAAAARQIAGRGLKGLTLVGVAAMVGLNTNSVTYYFRKKDLLAEAAVEDALTRFARVVDPDDAPELGPRAYLCAVLARNFALAAAIRRDEEAPLTVLSDMRALEEPARSRLISRYFELVARVAERIGPCEAEPGTGETGGKGRALARAQLLCDVLHWSRTWLRLYAVEDFPRVEARLADLLEHGLAPSGQGWQVAPLRVEEQEAPPPGASPEAYLRVATRLINDRGYRGASVERIAGELQLSKGSFYHHLSGKDDLVRACFDRSFSRVTATQHRAAALPLSEWEKLGTAISTLLEAQLGGEEPLLRDTALLALPEEIRPEAIARSDRLARRFAGMISDGIAEGTIRAVDPAIASQCVMGLINSAVDMAARAGRWPSRAALIRDYADPLMTGFFPKG</sequence>
<feature type="DNA-binding region" description="H-T-H motif" evidence="4">
    <location>
        <begin position="258"/>
        <end position="277"/>
    </location>
</feature>
<proteinExistence type="predicted"/>
<name>A0A1X6Z311_9RHOB</name>
<dbReference type="GO" id="GO:0000976">
    <property type="term" value="F:transcription cis-regulatory region binding"/>
    <property type="evidence" value="ECO:0007669"/>
    <property type="project" value="TreeGrafter"/>
</dbReference>
<evidence type="ECO:0000313" key="7">
    <source>
        <dbReference type="Proteomes" id="UP000193963"/>
    </source>
</evidence>
<dbReference type="Pfam" id="PF17932">
    <property type="entry name" value="TetR_C_24"/>
    <property type="match status" value="1"/>
</dbReference>
<dbReference type="PANTHER" id="PTHR30055">
    <property type="entry name" value="HTH-TYPE TRANSCRIPTIONAL REGULATOR RUTR"/>
    <property type="match status" value="1"/>
</dbReference>
<feature type="domain" description="HTH tetR-type" evidence="5">
    <location>
        <begin position="235"/>
        <end position="295"/>
    </location>
</feature>
<keyword evidence="7" id="KW-1185">Reference proteome</keyword>
<dbReference type="InterPro" id="IPR041490">
    <property type="entry name" value="KstR2_TetR_C"/>
</dbReference>
<dbReference type="Gene3D" id="1.10.10.60">
    <property type="entry name" value="Homeodomain-like"/>
    <property type="match status" value="2"/>
</dbReference>
<dbReference type="InterPro" id="IPR050109">
    <property type="entry name" value="HTH-type_TetR-like_transc_reg"/>
</dbReference>
<reference evidence="6 7" key="1">
    <citation type="submission" date="2017-03" db="EMBL/GenBank/DDBJ databases">
        <authorList>
            <person name="Afonso C.L."/>
            <person name="Miller P.J."/>
            <person name="Scott M.A."/>
            <person name="Spackman E."/>
            <person name="Goraichik I."/>
            <person name="Dimitrov K.M."/>
            <person name="Suarez D.L."/>
            <person name="Swayne D.E."/>
        </authorList>
    </citation>
    <scope>NUCLEOTIDE SEQUENCE [LARGE SCALE GENOMIC DNA]</scope>
    <source>
        <strain evidence="6 7">CECT 7751</strain>
    </source>
</reference>
<keyword evidence="1" id="KW-0805">Transcription regulation</keyword>
<dbReference type="Proteomes" id="UP000193963">
    <property type="component" value="Unassembled WGS sequence"/>
</dbReference>
<organism evidence="6 7">
    <name type="scientific">Pseudooceanicola marinus</name>
    <dbReference type="NCBI Taxonomy" id="396013"/>
    <lineage>
        <taxon>Bacteria</taxon>
        <taxon>Pseudomonadati</taxon>
        <taxon>Pseudomonadota</taxon>
        <taxon>Alphaproteobacteria</taxon>
        <taxon>Rhodobacterales</taxon>
        <taxon>Paracoccaceae</taxon>
        <taxon>Pseudooceanicola</taxon>
    </lineage>
</organism>
<dbReference type="PRINTS" id="PR00455">
    <property type="entry name" value="HTHTETR"/>
</dbReference>
<dbReference type="PANTHER" id="PTHR30055:SF234">
    <property type="entry name" value="HTH-TYPE TRANSCRIPTIONAL REGULATOR BETI"/>
    <property type="match status" value="1"/>
</dbReference>
<dbReference type="OrthoDB" id="9811084at2"/>
<dbReference type="RefSeq" id="WP_085887645.1">
    <property type="nucleotide sequence ID" value="NZ_FWFN01000003.1"/>
</dbReference>
<keyword evidence="3" id="KW-0804">Transcription</keyword>
<dbReference type="InterPro" id="IPR036271">
    <property type="entry name" value="Tet_transcr_reg_TetR-rel_C_sf"/>
</dbReference>
<dbReference type="GO" id="GO:0003700">
    <property type="term" value="F:DNA-binding transcription factor activity"/>
    <property type="evidence" value="ECO:0007669"/>
    <property type="project" value="TreeGrafter"/>
</dbReference>
<dbReference type="InterPro" id="IPR009057">
    <property type="entry name" value="Homeodomain-like_sf"/>
</dbReference>
<evidence type="ECO:0000313" key="6">
    <source>
        <dbReference type="EMBL" id="SLN39294.1"/>
    </source>
</evidence>
<feature type="DNA-binding region" description="H-T-H motif" evidence="4">
    <location>
        <begin position="44"/>
        <end position="63"/>
    </location>
</feature>
<evidence type="ECO:0000256" key="4">
    <source>
        <dbReference type="PROSITE-ProRule" id="PRU00335"/>
    </source>
</evidence>
<gene>
    <name evidence="6" type="ORF">PSM7751_01780</name>
</gene>
<dbReference type="PROSITE" id="PS50977">
    <property type="entry name" value="HTH_TETR_2"/>
    <property type="match status" value="2"/>
</dbReference>